<sequence length="85" mass="9554">MSPQRRDDDGRWRGSPHTPTLSTLTLVVEWSDMRLPHRKSSMGRGGGRGLRWEDRLPRLPMELVSRASLAKTESAVNTQELGAVD</sequence>
<organism evidence="2">
    <name type="scientific">Oryza glumipatula</name>
    <dbReference type="NCBI Taxonomy" id="40148"/>
    <lineage>
        <taxon>Eukaryota</taxon>
        <taxon>Viridiplantae</taxon>
        <taxon>Streptophyta</taxon>
        <taxon>Embryophyta</taxon>
        <taxon>Tracheophyta</taxon>
        <taxon>Spermatophyta</taxon>
        <taxon>Magnoliopsida</taxon>
        <taxon>Liliopsida</taxon>
        <taxon>Poales</taxon>
        <taxon>Poaceae</taxon>
        <taxon>BOP clade</taxon>
        <taxon>Oryzoideae</taxon>
        <taxon>Oryzeae</taxon>
        <taxon>Oryzinae</taxon>
        <taxon>Oryza</taxon>
    </lineage>
</organism>
<proteinExistence type="predicted"/>
<reference evidence="2" key="1">
    <citation type="submission" date="2015-04" db="UniProtKB">
        <authorList>
            <consortium name="EnsemblPlants"/>
        </authorList>
    </citation>
    <scope>IDENTIFICATION</scope>
</reference>
<evidence type="ECO:0000256" key="1">
    <source>
        <dbReference type="SAM" id="MobiDB-lite"/>
    </source>
</evidence>
<feature type="region of interest" description="Disordered" evidence="1">
    <location>
        <begin position="1"/>
        <end position="20"/>
    </location>
</feature>
<evidence type="ECO:0000313" key="3">
    <source>
        <dbReference type="Proteomes" id="UP000026961"/>
    </source>
</evidence>
<keyword evidence="3" id="KW-1185">Reference proteome</keyword>
<dbReference type="Gramene" id="OGLUM07G08710.1">
    <property type="protein sequence ID" value="OGLUM07G08710.1"/>
    <property type="gene ID" value="OGLUM07G08710"/>
</dbReference>
<dbReference type="EnsemblPlants" id="OGLUM07G08710.1">
    <property type="protein sequence ID" value="OGLUM07G08710.1"/>
    <property type="gene ID" value="OGLUM07G08710"/>
</dbReference>
<protein>
    <submittedName>
        <fullName evidence="2">Uncharacterized protein</fullName>
    </submittedName>
</protein>
<dbReference type="AlphaFoldDB" id="A0A0E0AHX9"/>
<feature type="compositionally biased region" description="Basic and acidic residues" evidence="1">
    <location>
        <begin position="1"/>
        <end position="12"/>
    </location>
</feature>
<reference evidence="2" key="2">
    <citation type="submission" date="2018-05" db="EMBL/GenBank/DDBJ databases">
        <title>OgluRS3 (Oryza glumaepatula Reference Sequence Version 3).</title>
        <authorList>
            <person name="Zhang J."/>
            <person name="Kudrna D."/>
            <person name="Lee S."/>
            <person name="Talag J."/>
            <person name="Welchert J."/>
            <person name="Wing R.A."/>
        </authorList>
    </citation>
    <scope>NUCLEOTIDE SEQUENCE [LARGE SCALE GENOMIC DNA]</scope>
</reference>
<name>A0A0E0AHX9_9ORYZ</name>
<accession>A0A0E0AHX9</accession>
<evidence type="ECO:0000313" key="2">
    <source>
        <dbReference type="EnsemblPlants" id="OGLUM07G08710.1"/>
    </source>
</evidence>
<dbReference type="Proteomes" id="UP000026961">
    <property type="component" value="Chromosome 7"/>
</dbReference>
<dbReference type="HOGENOM" id="CLU_2516331_0_0_1"/>